<keyword evidence="3" id="KW-1185">Reference proteome</keyword>
<dbReference type="KEGG" id="aalt:CC77DRAFT_1018353"/>
<dbReference type="Proteomes" id="UP000077248">
    <property type="component" value="Unassembled WGS sequence"/>
</dbReference>
<feature type="transmembrane region" description="Helical" evidence="1">
    <location>
        <begin position="20"/>
        <end position="37"/>
    </location>
</feature>
<evidence type="ECO:0000313" key="2">
    <source>
        <dbReference type="EMBL" id="OAG23542.1"/>
    </source>
</evidence>
<dbReference type="EMBL" id="KV441473">
    <property type="protein sequence ID" value="OAG23542.1"/>
    <property type="molecule type" value="Genomic_DNA"/>
</dbReference>
<evidence type="ECO:0000313" key="3">
    <source>
        <dbReference type="Proteomes" id="UP000077248"/>
    </source>
</evidence>
<dbReference type="RefSeq" id="XP_018388963.1">
    <property type="nucleotide sequence ID" value="XM_018524600.1"/>
</dbReference>
<dbReference type="VEuPathDB" id="FungiDB:CC77DRAFT_1018353"/>
<keyword evidence="1" id="KW-0472">Membrane</keyword>
<dbReference type="GeneID" id="29110194"/>
<keyword evidence="1" id="KW-0812">Transmembrane</keyword>
<reference evidence="2 3" key="1">
    <citation type="submission" date="2016-05" db="EMBL/GenBank/DDBJ databases">
        <title>Comparative analysis of secretome profiles of manganese(II)-oxidizing ascomycete fungi.</title>
        <authorList>
            <consortium name="DOE Joint Genome Institute"/>
            <person name="Zeiner C.A."/>
            <person name="Purvine S.O."/>
            <person name="Zink E.M."/>
            <person name="Wu S."/>
            <person name="Pasa-Tolic L."/>
            <person name="Chaput D.L."/>
            <person name="Haridas S."/>
            <person name="Grigoriev I.V."/>
            <person name="Santelli C.M."/>
            <person name="Hansel C.M."/>
        </authorList>
    </citation>
    <scope>NUCLEOTIDE SEQUENCE [LARGE SCALE GENOMIC DNA]</scope>
    <source>
        <strain evidence="2 3">SRC1lrK2f</strain>
    </source>
</reference>
<accession>A0A177DX20</accession>
<protein>
    <submittedName>
        <fullName evidence="2">Uncharacterized protein</fullName>
    </submittedName>
</protein>
<name>A0A177DX20_ALTAL</name>
<sequence>MLKPRSYFLNASFNSTSLSLSVSLSLFLILFYFFTIYPSKREQCSSLLTESKIADHCGCHTT</sequence>
<organism evidence="2 3">
    <name type="scientific">Alternaria alternata</name>
    <name type="common">Alternaria rot fungus</name>
    <name type="synonym">Torula alternata</name>
    <dbReference type="NCBI Taxonomy" id="5599"/>
    <lineage>
        <taxon>Eukaryota</taxon>
        <taxon>Fungi</taxon>
        <taxon>Dikarya</taxon>
        <taxon>Ascomycota</taxon>
        <taxon>Pezizomycotina</taxon>
        <taxon>Dothideomycetes</taxon>
        <taxon>Pleosporomycetidae</taxon>
        <taxon>Pleosporales</taxon>
        <taxon>Pleosporineae</taxon>
        <taxon>Pleosporaceae</taxon>
        <taxon>Alternaria</taxon>
        <taxon>Alternaria sect. Alternaria</taxon>
        <taxon>Alternaria alternata complex</taxon>
    </lineage>
</organism>
<dbReference type="AlphaFoldDB" id="A0A177DX20"/>
<keyword evidence="1" id="KW-1133">Transmembrane helix</keyword>
<evidence type="ECO:0000256" key="1">
    <source>
        <dbReference type="SAM" id="Phobius"/>
    </source>
</evidence>
<proteinExistence type="predicted"/>
<gene>
    <name evidence="2" type="ORF">CC77DRAFT_1018353</name>
</gene>